<evidence type="ECO:0000313" key="1">
    <source>
        <dbReference type="EMBL" id="MEN2765785.1"/>
    </source>
</evidence>
<comment type="caution">
    <text evidence="1">The sequence shown here is derived from an EMBL/GenBank/DDBJ whole genome shotgun (WGS) entry which is preliminary data.</text>
</comment>
<dbReference type="Proteomes" id="UP001444625">
    <property type="component" value="Unassembled WGS sequence"/>
</dbReference>
<sequence length="63" mass="7398">MGLLYIMGLFLFAILISVSTKKNTRLKEMERSLWYYSEGNNDNGEKAREALHLYGKNGIKRKW</sequence>
<evidence type="ECO:0000313" key="2">
    <source>
        <dbReference type="Proteomes" id="UP001444625"/>
    </source>
</evidence>
<dbReference type="EMBL" id="JBDIML010000001">
    <property type="protein sequence ID" value="MEN2765785.1"/>
    <property type="molecule type" value="Genomic_DNA"/>
</dbReference>
<reference evidence="1 2" key="1">
    <citation type="submission" date="2024-05" db="EMBL/GenBank/DDBJ databases">
        <authorList>
            <person name="Haq I."/>
            <person name="Ullah Z."/>
            <person name="Ahmad R."/>
            <person name="Li M."/>
            <person name="Tong Y."/>
        </authorList>
    </citation>
    <scope>NUCLEOTIDE SEQUENCE [LARGE SCALE GENOMIC DNA]</scope>
    <source>
        <strain evidence="1 2">16A2E</strain>
    </source>
</reference>
<protein>
    <submittedName>
        <fullName evidence="1">Uncharacterized protein</fullName>
    </submittedName>
</protein>
<accession>A0ABU9XC04</accession>
<dbReference type="RefSeq" id="WP_345823259.1">
    <property type="nucleotide sequence ID" value="NZ_JBDIML010000001.1"/>
</dbReference>
<organism evidence="1 2">
    <name type="scientific">Ornithinibacillus xuwenensis</name>
    <dbReference type="NCBI Taxonomy" id="3144668"/>
    <lineage>
        <taxon>Bacteria</taxon>
        <taxon>Bacillati</taxon>
        <taxon>Bacillota</taxon>
        <taxon>Bacilli</taxon>
        <taxon>Bacillales</taxon>
        <taxon>Bacillaceae</taxon>
        <taxon>Ornithinibacillus</taxon>
    </lineage>
</organism>
<gene>
    <name evidence="1" type="ORF">ABC228_01170</name>
</gene>
<keyword evidence="2" id="KW-1185">Reference proteome</keyword>
<proteinExistence type="predicted"/>
<name>A0ABU9XC04_9BACI</name>